<name>A0AAE0N3K8_9PEZI</name>
<gene>
    <name evidence="2" type="ORF">B0T24DRAFT_533392</name>
</gene>
<proteinExistence type="predicted"/>
<reference evidence="2" key="2">
    <citation type="submission" date="2023-06" db="EMBL/GenBank/DDBJ databases">
        <authorList>
            <consortium name="Lawrence Berkeley National Laboratory"/>
            <person name="Haridas S."/>
            <person name="Hensen N."/>
            <person name="Bonometti L."/>
            <person name="Westerberg I."/>
            <person name="Brannstrom I.O."/>
            <person name="Guillou S."/>
            <person name="Cros-Aarteil S."/>
            <person name="Calhoun S."/>
            <person name="Kuo A."/>
            <person name="Mondo S."/>
            <person name="Pangilinan J."/>
            <person name="Riley R."/>
            <person name="Labutti K."/>
            <person name="Andreopoulos B."/>
            <person name="Lipzen A."/>
            <person name="Chen C."/>
            <person name="Yanf M."/>
            <person name="Daum C."/>
            <person name="Ng V."/>
            <person name="Clum A."/>
            <person name="Steindorff A."/>
            <person name="Ohm R."/>
            <person name="Martin F."/>
            <person name="Silar P."/>
            <person name="Natvig D."/>
            <person name="Lalanne C."/>
            <person name="Gautier V."/>
            <person name="Ament-Velasquez S.L."/>
            <person name="Kruys A."/>
            <person name="Hutchinson M.I."/>
            <person name="Powell A.J."/>
            <person name="Barry K."/>
            <person name="Miller A.N."/>
            <person name="Grigoriev I.V."/>
            <person name="Debuchy R."/>
            <person name="Gladieux P."/>
            <person name="Thoren M.H."/>
            <person name="Johannesson H."/>
        </authorList>
    </citation>
    <scope>NUCLEOTIDE SEQUENCE</scope>
    <source>
        <strain evidence="2">CBS 958.72</strain>
    </source>
</reference>
<sequence>MESYQYQPIREANTVRMLTLSPGLPDDPLSGFLAEFNMDRAAYEAYEPLSYVWGAPNFDCSFICDGKLVPITTSLDHGLRRIRMPDRARRVWVDQICINQQDTAERGSQVQFMNAIYKHADSVLVWLGPDTGNEADLAFSFVRSLSDTLDDADLCAKFRADHTSEMLAQRCEEDWAPMKALTRLPWFERVWIIQEIGTRAPARLFWGKASMDWHMLYSVCDRLTEFHHLRRHFDIETSKVKFVFQRFVPPDVATRHANRLSFIYELHRARHVQATDPRDRVFAFLGHYSVTGRELRGLAANYDADTGTLPNVYMNAAARTLVGGGADSGLDSGLITLAAVQHHDLASSLADWHAYREKAGDRHCMPSWVPDWRTYTSHILSEPTSPHRACGTGSLSKPSLVVDGKSLRIKGVVVDIVTEASAPLKPKAFHKVEPGKPTLIEQLWREVCGYEVDTSGGGGDGHLFSLGPLYRQDEANDAAQPGDERCPAVLAYMQTLSNGASSGQREHESRDGFFRSISDNEWLAQGAAYLTHTMTAAGDREAVSPELRLLATSEGGGLGAEWSRSANGATSNRVFARTTKGYFVLGPKVLAKSDRICVLWGGKMCFCLRPLDQGRFLLVGECYVHGLMNGEAVRQMEGNELQEEEFVLV</sequence>
<dbReference type="InterPro" id="IPR052895">
    <property type="entry name" value="HetReg/Transcr_Mod"/>
</dbReference>
<organism evidence="2 3">
    <name type="scientific">Lasiosphaeria ovina</name>
    <dbReference type="NCBI Taxonomy" id="92902"/>
    <lineage>
        <taxon>Eukaryota</taxon>
        <taxon>Fungi</taxon>
        <taxon>Dikarya</taxon>
        <taxon>Ascomycota</taxon>
        <taxon>Pezizomycotina</taxon>
        <taxon>Sordariomycetes</taxon>
        <taxon>Sordariomycetidae</taxon>
        <taxon>Sordariales</taxon>
        <taxon>Lasiosphaeriaceae</taxon>
        <taxon>Lasiosphaeria</taxon>
    </lineage>
</organism>
<protein>
    <submittedName>
        <fullName evidence="2">Heterokaryon incompatibility protein-domain-containing protein</fullName>
    </submittedName>
</protein>
<accession>A0AAE0N3K8</accession>
<evidence type="ECO:0000313" key="2">
    <source>
        <dbReference type="EMBL" id="KAK3369626.1"/>
    </source>
</evidence>
<dbReference type="EMBL" id="JAULSN010000006">
    <property type="protein sequence ID" value="KAK3369626.1"/>
    <property type="molecule type" value="Genomic_DNA"/>
</dbReference>
<comment type="caution">
    <text evidence="2">The sequence shown here is derived from an EMBL/GenBank/DDBJ whole genome shotgun (WGS) entry which is preliminary data.</text>
</comment>
<dbReference type="PANTHER" id="PTHR24148:SF82">
    <property type="entry name" value="HETEROKARYON INCOMPATIBILITY DOMAIN-CONTAINING PROTEIN"/>
    <property type="match status" value="1"/>
</dbReference>
<dbReference type="AlphaFoldDB" id="A0AAE0N3K8"/>
<dbReference type="Pfam" id="PF26639">
    <property type="entry name" value="Het-6_barrel"/>
    <property type="match status" value="1"/>
</dbReference>
<evidence type="ECO:0000313" key="3">
    <source>
        <dbReference type="Proteomes" id="UP001287356"/>
    </source>
</evidence>
<dbReference type="Pfam" id="PF06985">
    <property type="entry name" value="HET"/>
    <property type="match status" value="1"/>
</dbReference>
<reference evidence="2" key="1">
    <citation type="journal article" date="2023" name="Mol. Phylogenet. Evol.">
        <title>Genome-scale phylogeny and comparative genomics of the fungal order Sordariales.</title>
        <authorList>
            <person name="Hensen N."/>
            <person name="Bonometti L."/>
            <person name="Westerberg I."/>
            <person name="Brannstrom I.O."/>
            <person name="Guillou S."/>
            <person name="Cros-Aarteil S."/>
            <person name="Calhoun S."/>
            <person name="Haridas S."/>
            <person name="Kuo A."/>
            <person name="Mondo S."/>
            <person name="Pangilinan J."/>
            <person name="Riley R."/>
            <person name="LaButti K."/>
            <person name="Andreopoulos B."/>
            <person name="Lipzen A."/>
            <person name="Chen C."/>
            <person name="Yan M."/>
            <person name="Daum C."/>
            <person name="Ng V."/>
            <person name="Clum A."/>
            <person name="Steindorff A."/>
            <person name="Ohm R.A."/>
            <person name="Martin F."/>
            <person name="Silar P."/>
            <person name="Natvig D.O."/>
            <person name="Lalanne C."/>
            <person name="Gautier V."/>
            <person name="Ament-Velasquez S.L."/>
            <person name="Kruys A."/>
            <person name="Hutchinson M.I."/>
            <person name="Powell A.J."/>
            <person name="Barry K."/>
            <person name="Miller A.N."/>
            <person name="Grigoriev I.V."/>
            <person name="Debuchy R."/>
            <person name="Gladieux P."/>
            <person name="Hiltunen Thoren M."/>
            <person name="Johannesson H."/>
        </authorList>
    </citation>
    <scope>NUCLEOTIDE SEQUENCE</scope>
    <source>
        <strain evidence="2">CBS 958.72</strain>
    </source>
</reference>
<dbReference type="Proteomes" id="UP001287356">
    <property type="component" value="Unassembled WGS sequence"/>
</dbReference>
<dbReference type="PANTHER" id="PTHR24148">
    <property type="entry name" value="ANKYRIN REPEAT DOMAIN-CONTAINING PROTEIN 39 HOMOLOG-RELATED"/>
    <property type="match status" value="1"/>
</dbReference>
<feature type="domain" description="Heterokaryon incompatibility" evidence="1">
    <location>
        <begin position="46"/>
        <end position="195"/>
    </location>
</feature>
<evidence type="ECO:0000259" key="1">
    <source>
        <dbReference type="Pfam" id="PF06985"/>
    </source>
</evidence>
<dbReference type="InterPro" id="IPR010730">
    <property type="entry name" value="HET"/>
</dbReference>
<keyword evidence="3" id="KW-1185">Reference proteome</keyword>